<name>A0A3B4XRK7_SERLL</name>
<dbReference type="Proteomes" id="UP000261360">
    <property type="component" value="Unplaced"/>
</dbReference>
<evidence type="ECO:0000256" key="1">
    <source>
        <dbReference type="SAM" id="MobiDB-lite"/>
    </source>
</evidence>
<feature type="chain" id="PRO_5017388786" evidence="3">
    <location>
        <begin position="30"/>
        <end position="263"/>
    </location>
</feature>
<evidence type="ECO:0000313" key="5">
    <source>
        <dbReference type="Proteomes" id="UP000261360"/>
    </source>
</evidence>
<feature type="transmembrane region" description="Helical" evidence="2">
    <location>
        <begin position="213"/>
        <end position="236"/>
    </location>
</feature>
<keyword evidence="2" id="KW-0472">Membrane</keyword>
<reference evidence="4" key="2">
    <citation type="submission" date="2025-09" db="UniProtKB">
        <authorList>
            <consortium name="Ensembl"/>
        </authorList>
    </citation>
    <scope>IDENTIFICATION</scope>
</reference>
<organism evidence="4 5">
    <name type="scientific">Seriola lalandi dorsalis</name>
    <dbReference type="NCBI Taxonomy" id="1841481"/>
    <lineage>
        <taxon>Eukaryota</taxon>
        <taxon>Metazoa</taxon>
        <taxon>Chordata</taxon>
        <taxon>Craniata</taxon>
        <taxon>Vertebrata</taxon>
        <taxon>Euteleostomi</taxon>
        <taxon>Actinopterygii</taxon>
        <taxon>Neopterygii</taxon>
        <taxon>Teleostei</taxon>
        <taxon>Neoteleostei</taxon>
        <taxon>Acanthomorphata</taxon>
        <taxon>Carangaria</taxon>
        <taxon>Carangiformes</taxon>
        <taxon>Carangidae</taxon>
        <taxon>Seriola</taxon>
    </lineage>
</organism>
<sequence>MASPGKNLAALLLFLNASSLLHYNLLIHAASTSRPVTLPRILIMTDLGSDDDYKDDYFDNHSSPPEVLSSVNIPQLHQEPKLCQHNPCLENQEPCAKLLKQTGCLCPGISGADEPPHSPRIQALLPITKGDNRGMVEVQWCAPSSVVTGYRVVFEGSHGNALEFGGARRRGLVGSLESGTKVCVDAVNSVGHSTRSESACKRYDPPESSDHNLFAWVIGGGVALLLIIIITSVILWKHKVCQKGKEDSTDGLGNPSYSTEGTL</sequence>
<protein>
    <submittedName>
        <fullName evidence="4">Leucine-rich repeat neuronal protein 4-like</fullName>
    </submittedName>
</protein>
<keyword evidence="2" id="KW-1133">Transmembrane helix</keyword>
<dbReference type="AlphaFoldDB" id="A0A3B4XRK7"/>
<keyword evidence="3" id="KW-0732">Signal</keyword>
<dbReference type="RefSeq" id="XP_023263088.1">
    <property type="nucleotide sequence ID" value="XM_023407320.1"/>
</dbReference>
<dbReference type="STRING" id="1841481.ENSSLDP00000019251"/>
<evidence type="ECO:0000313" key="4">
    <source>
        <dbReference type="Ensembl" id="ENSSLDP00000019251.1"/>
    </source>
</evidence>
<evidence type="ECO:0000256" key="3">
    <source>
        <dbReference type="SAM" id="SignalP"/>
    </source>
</evidence>
<dbReference type="GeneID" id="111655802"/>
<keyword evidence="2" id="KW-0812">Transmembrane</keyword>
<dbReference type="OrthoDB" id="8824963at2759"/>
<keyword evidence="5" id="KW-1185">Reference proteome</keyword>
<dbReference type="SUPFAM" id="SSF49265">
    <property type="entry name" value="Fibronectin type III"/>
    <property type="match status" value="1"/>
</dbReference>
<dbReference type="KEGG" id="slal:111655802"/>
<proteinExistence type="predicted"/>
<dbReference type="GeneTree" id="ENSGT00940000162696"/>
<feature type="region of interest" description="Disordered" evidence="1">
    <location>
        <begin position="244"/>
        <end position="263"/>
    </location>
</feature>
<dbReference type="InterPro" id="IPR036116">
    <property type="entry name" value="FN3_sf"/>
</dbReference>
<reference evidence="4" key="1">
    <citation type="submission" date="2025-08" db="UniProtKB">
        <authorList>
            <consortium name="Ensembl"/>
        </authorList>
    </citation>
    <scope>IDENTIFICATION</scope>
</reference>
<dbReference type="Ensembl" id="ENSSLDT00000019897.1">
    <property type="protein sequence ID" value="ENSSLDP00000019251.1"/>
    <property type="gene ID" value="ENSSLDG00000015105.1"/>
</dbReference>
<evidence type="ECO:0000256" key="2">
    <source>
        <dbReference type="SAM" id="Phobius"/>
    </source>
</evidence>
<accession>A0A3B4XRK7</accession>
<feature type="signal peptide" evidence="3">
    <location>
        <begin position="1"/>
        <end position="29"/>
    </location>
</feature>